<sequence>MTSPGRDSLRVIYEHLALHSEWIYKELGIQDTCDVGISLNKAPLLYTMFHIGKQPFDQFLRGEWPIPWSKLVSVAKAWSGLEGVRVHINRRTDVRSMKTQGKSNKQLMQLCAMFKSNSEGLL</sequence>
<gene>
    <name evidence="1" type="ORF">PYW07_001916</name>
</gene>
<dbReference type="EMBL" id="JARGEI010000008">
    <property type="protein sequence ID" value="KAJ8727797.1"/>
    <property type="molecule type" value="Genomic_DNA"/>
</dbReference>
<keyword evidence="2" id="KW-1185">Reference proteome</keyword>
<dbReference type="AlphaFoldDB" id="A0AAD7YT46"/>
<organism evidence="1 2">
    <name type="scientific">Mythimna separata</name>
    <name type="common">Oriental armyworm</name>
    <name type="synonym">Pseudaletia separata</name>
    <dbReference type="NCBI Taxonomy" id="271217"/>
    <lineage>
        <taxon>Eukaryota</taxon>
        <taxon>Metazoa</taxon>
        <taxon>Ecdysozoa</taxon>
        <taxon>Arthropoda</taxon>
        <taxon>Hexapoda</taxon>
        <taxon>Insecta</taxon>
        <taxon>Pterygota</taxon>
        <taxon>Neoptera</taxon>
        <taxon>Endopterygota</taxon>
        <taxon>Lepidoptera</taxon>
        <taxon>Glossata</taxon>
        <taxon>Ditrysia</taxon>
        <taxon>Noctuoidea</taxon>
        <taxon>Noctuidae</taxon>
        <taxon>Noctuinae</taxon>
        <taxon>Hadenini</taxon>
        <taxon>Mythimna</taxon>
    </lineage>
</organism>
<reference evidence="1" key="1">
    <citation type="submission" date="2023-03" db="EMBL/GenBank/DDBJ databases">
        <title>Chromosome-level genomes of two armyworms, Mythimna separata and Mythimna loreyi, provide insights into the biosynthesis and reception of sex pheromones.</title>
        <authorList>
            <person name="Zhao H."/>
        </authorList>
    </citation>
    <scope>NUCLEOTIDE SEQUENCE</scope>
    <source>
        <strain evidence="1">BeijingLab</strain>
        <tissue evidence="1">Pupa</tissue>
    </source>
</reference>
<evidence type="ECO:0000313" key="1">
    <source>
        <dbReference type="EMBL" id="KAJ8727797.1"/>
    </source>
</evidence>
<dbReference type="Proteomes" id="UP001231518">
    <property type="component" value="Chromosome 11"/>
</dbReference>
<proteinExistence type="predicted"/>
<protein>
    <submittedName>
        <fullName evidence="1">Uncharacterized protein</fullName>
    </submittedName>
</protein>
<accession>A0AAD7YT46</accession>
<comment type="caution">
    <text evidence="1">The sequence shown here is derived from an EMBL/GenBank/DDBJ whole genome shotgun (WGS) entry which is preliminary data.</text>
</comment>
<name>A0AAD7YT46_MYTSE</name>
<evidence type="ECO:0000313" key="2">
    <source>
        <dbReference type="Proteomes" id="UP001231518"/>
    </source>
</evidence>